<evidence type="ECO:0000256" key="12">
    <source>
        <dbReference type="PIRSR" id="PIRSR001415-3"/>
    </source>
</evidence>
<dbReference type="RefSeq" id="WP_147098478.1">
    <property type="nucleotide sequence ID" value="NZ_VOOS01000001.1"/>
</dbReference>
<dbReference type="PIRSF" id="PIRSF001415">
    <property type="entry name" value="Porphbilin_synth"/>
    <property type="match status" value="1"/>
</dbReference>
<dbReference type="Proteomes" id="UP000321721">
    <property type="component" value="Unassembled WGS sequence"/>
</dbReference>
<evidence type="ECO:0000256" key="7">
    <source>
        <dbReference type="ARBA" id="ARBA00023244"/>
    </source>
</evidence>
<comment type="catalytic activity">
    <reaction evidence="9">
        <text>2 5-aminolevulinate = porphobilinogen + 2 H2O + H(+)</text>
        <dbReference type="Rhea" id="RHEA:24064"/>
        <dbReference type="ChEBI" id="CHEBI:15377"/>
        <dbReference type="ChEBI" id="CHEBI:15378"/>
        <dbReference type="ChEBI" id="CHEBI:58126"/>
        <dbReference type="ChEBI" id="CHEBI:356416"/>
        <dbReference type="EC" id="4.2.1.24"/>
    </reaction>
</comment>
<evidence type="ECO:0000256" key="4">
    <source>
        <dbReference type="ARBA" id="ARBA00020771"/>
    </source>
</evidence>
<sequence length="323" mass="36382">MAERLRDNRKTEEIRAQVRETHLKVTDFIYPLFIEEAEGIKKEIVSMPGIFRFSLDRINEELDEVVALGIKSVILFGIPLKKDAEGSESWNDEGIIQKAIRYIKSNYPTLQVIADVCFCEYTDHGHCGVLCNHDVDNDLTLVNLRKQVLAQAKAGVDIVAPSGMMDFAVREIRDELDKNGFQHIPIMGYSVKYASAYYGPFRDAADSAPSFGDRRTYQMDSANRNEAMKEAQADVDEGAEILMVKPALSYLDIIRDLKNNFDLPIAAYNVSGEYSMIKAAGKNGWIDEQKMMMETLLSIKRAGADIIITYFAKEAAKILNNNE</sequence>
<keyword evidence="12" id="KW-0862">Zinc</keyword>
<feature type="active site" description="Schiff-base intermediate with substrate" evidence="10">
    <location>
        <position position="245"/>
    </location>
</feature>
<evidence type="ECO:0000256" key="13">
    <source>
        <dbReference type="PIRSR" id="PIRSR001415-5"/>
    </source>
</evidence>
<evidence type="ECO:0000256" key="11">
    <source>
        <dbReference type="PIRSR" id="PIRSR001415-2"/>
    </source>
</evidence>
<keyword evidence="16" id="KW-1185">Reference proteome</keyword>
<dbReference type="UniPathway" id="UPA00251">
    <property type="reaction ID" value="UER00318"/>
</dbReference>
<keyword evidence="5" id="KW-0350">Heme biosynthesis</keyword>
<dbReference type="NCBIfam" id="NF006762">
    <property type="entry name" value="PRK09283.1"/>
    <property type="match status" value="1"/>
</dbReference>
<dbReference type="PRINTS" id="PR00144">
    <property type="entry name" value="DALDHYDRTASE"/>
</dbReference>
<evidence type="ECO:0000313" key="16">
    <source>
        <dbReference type="Proteomes" id="UP000321721"/>
    </source>
</evidence>
<dbReference type="EMBL" id="VOOS01000001">
    <property type="protein sequence ID" value="TXB67175.1"/>
    <property type="molecule type" value="Genomic_DNA"/>
</dbReference>
<comment type="pathway">
    <text evidence="1">Porphyrin-containing compound metabolism; protoporphyrin-IX biosynthesis; coproporphyrinogen-III from 5-aminolevulinate: step 1/4.</text>
</comment>
<dbReference type="GO" id="GO:0006782">
    <property type="term" value="P:protoporphyrinogen IX biosynthetic process"/>
    <property type="evidence" value="ECO:0007669"/>
    <property type="project" value="UniProtKB-UniPathway"/>
</dbReference>
<dbReference type="SUPFAM" id="SSF51569">
    <property type="entry name" value="Aldolase"/>
    <property type="match status" value="1"/>
</dbReference>
<dbReference type="GO" id="GO:0004655">
    <property type="term" value="F:porphobilinogen synthase activity"/>
    <property type="evidence" value="ECO:0007669"/>
    <property type="project" value="UniProtKB-EC"/>
</dbReference>
<organism evidence="15 16">
    <name type="scientific">Vicingus serpentipes</name>
    <dbReference type="NCBI Taxonomy" id="1926625"/>
    <lineage>
        <taxon>Bacteria</taxon>
        <taxon>Pseudomonadati</taxon>
        <taxon>Bacteroidota</taxon>
        <taxon>Flavobacteriia</taxon>
        <taxon>Flavobacteriales</taxon>
        <taxon>Vicingaceae</taxon>
        <taxon>Vicingus</taxon>
    </lineage>
</organism>
<evidence type="ECO:0000256" key="3">
    <source>
        <dbReference type="ARBA" id="ARBA00012053"/>
    </source>
</evidence>
<feature type="binding site" evidence="12">
    <location>
        <position position="119"/>
    </location>
    <ligand>
        <name>Zn(2+)</name>
        <dbReference type="ChEBI" id="CHEBI:29105"/>
        <note>catalytic</note>
    </ligand>
</feature>
<dbReference type="InterPro" id="IPR001731">
    <property type="entry name" value="ALAD"/>
</dbReference>
<accession>A0A5C6RYY2</accession>
<reference evidence="15 16" key="1">
    <citation type="submission" date="2019-08" db="EMBL/GenBank/DDBJ databases">
        <title>Genome of Vicingus serpentipes NCIMB 15042.</title>
        <authorList>
            <person name="Bowman J.P."/>
        </authorList>
    </citation>
    <scope>NUCLEOTIDE SEQUENCE [LARGE SCALE GENOMIC DNA]</scope>
    <source>
        <strain evidence="15 16">NCIMB 15042</strain>
    </source>
</reference>
<dbReference type="SMART" id="SM01004">
    <property type="entry name" value="ALAD"/>
    <property type="match status" value="1"/>
</dbReference>
<keyword evidence="6 15" id="KW-0456">Lyase</keyword>
<keyword evidence="12" id="KW-0479">Metal-binding</keyword>
<evidence type="ECO:0000256" key="10">
    <source>
        <dbReference type="PIRSR" id="PIRSR001415-1"/>
    </source>
</evidence>
<feature type="binding site" evidence="11">
    <location>
        <position position="202"/>
    </location>
    <ligand>
        <name>5-aminolevulinate</name>
        <dbReference type="ChEBI" id="CHEBI:356416"/>
        <label>1</label>
    </ligand>
</feature>
<name>A0A5C6RYY2_9FLAO</name>
<evidence type="ECO:0000256" key="2">
    <source>
        <dbReference type="ARBA" id="ARBA00008055"/>
    </source>
</evidence>
<evidence type="ECO:0000256" key="9">
    <source>
        <dbReference type="ARBA" id="ARBA00047651"/>
    </source>
</evidence>
<gene>
    <name evidence="15" type="primary">hemB</name>
    <name evidence="15" type="ORF">FRY74_03040</name>
</gene>
<protein>
    <recommendedName>
        <fullName evidence="4">Delta-aminolevulinic acid dehydratase</fullName>
        <ecNumber evidence="3">4.2.1.24</ecNumber>
    </recommendedName>
    <alternativeName>
        <fullName evidence="8">Porphobilinogen synthase</fullName>
    </alternativeName>
</protein>
<evidence type="ECO:0000256" key="1">
    <source>
        <dbReference type="ARBA" id="ARBA00004694"/>
    </source>
</evidence>
<dbReference type="OrthoDB" id="9805001at2"/>
<evidence type="ECO:0000256" key="14">
    <source>
        <dbReference type="RuleBase" id="RU004161"/>
    </source>
</evidence>
<feature type="binding site" evidence="11">
    <location>
        <position position="271"/>
    </location>
    <ligand>
        <name>5-aminolevulinate</name>
        <dbReference type="ChEBI" id="CHEBI:356416"/>
        <label>2</label>
    </ligand>
</feature>
<evidence type="ECO:0000313" key="15">
    <source>
        <dbReference type="EMBL" id="TXB67175.1"/>
    </source>
</evidence>
<evidence type="ECO:0000256" key="8">
    <source>
        <dbReference type="ARBA" id="ARBA00032837"/>
    </source>
</evidence>
<dbReference type="Pfam" id="PF00490">
    <property type="entry name" value="ALAD"/>
    <property type="match status" value="1"/>
</dbReference>
<dbReference type="InterPro" id="IPR013785">
    <property type="entry name" value="Aldolase_TIM"/>
</dbReference>
<proteinExistence type="inferred from homology"/>
<feature type="binding site" evidence="12">
    <location>
        <position position="127"/>
    </location>
    <ligand>
        <name>Zn(2+)</name>
        <dbReference type="ChEBI" id="CHEBI:29105"/>
        <note>catalytic</note>
    </ligand>
</feature>
<keyword evidence="13" id="KW-0460">Magnesium</keyword>
<dbReference type="FunFam" id="3.20.20.70:FF:000019">
    <property type="entry name" value="Delta-aminolevulinic acid dehydratase"/>
    <property type="match status" value="1"/>
</dbReference>
<feature type="binding site" evidence="13">
    <location>
        <position position="230"/>
    </location>
    <ligand>
        <name>Mg(2+)</name>
        <dbReference type="ChEBI" id="CHEBI:18420"/>
    </ligand>
</feature>
<feature type="binding site" evidence="12">
    <location>
        <position position="117"/>
    </location>
    <ligand>
        <name>Zn(2+)</name>
        <dbReference type="ChEBI" id="CHEBI:29105"/>
        <note>catalytic</note>
    </ligand>
</feature>
<evidence type="ECO:0000256" key="6">
    <source>
        <dbReference type="ARBA" id="ARBA00023239"/>
    </source>
</evidence>
<dbReference type="EC" id="4.2.1.24" evidence="3"/>
<dbReference type="PANTHER" id="PTHR11458:SF0">
    <property type="entry name" value="DELTA-AMINOLEVULINIC ACID DEHYDRATASE"/>
    <property type="match status" value="1"/>
</dbReference>
<dbReference type="GO" id="GO:0008270">
    <property type="term" value="F:zinc ion binding"/>
    <property type="evidence" value="ECO:0007669"/>
    <property type="project" value="TreeGrafter"/>
</dbReference>
<dbReference type="AlphaFoldDB" id="A0A5C6RYY2"/>
<dbReference type="Gene3D" id="3.20.20.70">
    <property type="entry name" value="Aldolase class I"/>
    <property type="match status" value="1"/>
</dbReference>
<feature type="active site" description="Schiff-base intermediate with substrate" evidence="10">
    <location>
        <position position="192"/>
    </location>
</feature>
<keyword evidence="7" id="KW-0627">Porphyrin biosynthesis</keyword>
<evidence type="ECO:0000256" key="5">
    <source>
        <dbReference type="ARBA" id="ARBA00023133"/>
    </source>
</evidence>
<comment type="caution">
    <text evidence="15">The sequence shown here is derived from an EMBL/GenBank/DDBJ whole genome shotgun (WGS) entry which is preliminary data.</text>
</comment>
<dbReference type="GO" id="GO:0005829">
    <property type="term" value="C:cytosol"/>
    <property type="evidence" value="ECO:0007669"/>
    <property type="project" value="TreeGrafter"/>
</dbReference>
<feature type="binding site" evidence="11">
    <location>
        <position position="310"/>
    </location>
    <ligand>
        <name>5-aminolevulinate</name>
        <dbReference type="ChEBI" id="CHEBI:356416"/>
        <label>2</label>
    </ligand>
</feature>
<dbReference type="PANTHER" id="PTHR11458">
    <property type="entry name" value="DELTA-AMINOLEVULINIC ACID DEHYDRATASE"/>
    <property type="match status" value="1"/>
</dbReference>
<dbReference type="CDD" id="cd00384">
    <property type="entry name" value="ALAD_PBGS"/>
    <property type="match status" value="1"/>
</dbReference>
<feature type="binding site" evidence="11">
    <location>
        <position position="214"/>
    </location>
    <ligand>
        <name>5-aminolevulinate</name>
        <dbReference type="ChEBI" id="CHEBI:356416"/>
        <label>1</label>
    </ligand>
</feature>
<comment type="similarity">
    <text evidence="2 14">Belongs to the ALAD family.</text>
</comment>